<feature type="domain" description="FecR protein" evidence="2">
    <location>
        <begin position="101"/>
        <end position="191"/>
    </location>
</feature>
<feature type="domain" description="Protein FecR C-terminal" evidence="3">
    <location>
        <begin position="234"/>
        <end position="297"/>
    </location>
</feature>
<gene>
    <name evidence="4" type="ORF">DCC35_20455</name>
</gene>
<accession>A0A4D7JWU2</accession>
<dbReference type="InterPro" id="IPR012373">
    <property type="entry name" value="Ferrdict_sens_TM"/>
</dbReference>
<dbReference type="PANTHER" id="PTHR30273:SF2">
    <property type="entry name" value="PROTEIN FECR"/>
    <property type="match status" value="1"/>
</dbReference>
<evidence type="ECO:0000259" key="2">
    <source>
        <dbReference type="Pfam" id="PF04773"/>
    </source>
</evidence>
<sequence>MSENFDDTFLARWLNNELTEEERKAFEESEDFKKYQKIIAATENIERESFDEEMVLQKIKAQTSQKASVSGKTTSVWWWSAAAAVAIIFAAFLFFYHPTTEIKTGYGEISEVVLPDGSKVMVNANSQIEFNEDKWNENRVVTLNGEAFFDVEKGMKFTVSTSSGQVSVLGTEFNVSQLNGYFFVACYEGRVLVESGAKSIELSPGMMVQISDDKVNQKNTDLNSPAWLSDYSEFDNAPINYVFLTLENQYGVKVRAENISEELTFSGRFPNDDLNTALEIISGSLGIEYEQKQGEIIFTGN</sequence>
<protein>
    <recommendedName>
        <fullName evidence="6">FecR family protein</fullName>
    </recommendedName>
</protein>
<dbReference type="PIRSF" id="PIRSF018266">
    <property type="entry name" value="FecR"/>
    <property type="match status" value="1"/>
</dbReference>
<evidence type="ECO:0000256" key="1">
    <source>
        <dbReference type="SAM" id="Phobius"/>
    </source>
</evidence>
<dbReference type="AlphaFoldDB" id="A0A4D7JWU2"/>
<dbReference type="GO" id="GO:0016989">
    <property type="term" value="F:sigma factor antagonist activity"/>
    <property type="evidence" value="ECO:0007669"/>
    <property type="project" value="TreeGrafter"/>
</dbReference>
<keyword evidence="5" id="KW-1185">Reference proteome</keyword>
<dbReference type="PANTHER" id="PTHR30273">
    <property type="entry name" value="PERIPLASMIC SIGNAL SENSOR AND SIGMA FACTOR ACTIVATOR FECR-RELATED"/>
    <property type="match status" value="1"/>
</dbReference>
<evidence type="ECO:0008006" key="6">
    <source>
        <dbReference type="Google" id="ProtNLM"/>
    </source>
</evidence>
<proteinExistence type="predicted"/>
<dbReference type="OrthoDB" id="1523489at2"/>
<evidence type="ECO:0000259" key="3">
    <source>
        <dbReference type="Pfam" id="PF16344"/>
    </source>
</evidence>
<dbReference type="Proteomes" id="UP000298616">
    <property type="component" value="Chromosome"/>
</dbReference>
<keyword evidence="1" id="KW-0812">Transmembrane</keyword>
<evidence type="ECO:0000313" key="4">
    <source>
        <dbReference type="EMBL" id="QCK16932.1"/>
    </source>
</evidence>
<name>A0A4D7JWU2_9BACT</name>
<dbReference type="InterPro" id="IPR032508">
    <property type="entry name" value="FecR_C"/>
</dbReference>
<dbReference type="KEGG" id="fpf:DCC35_20455"/>
<dbReference type="Gene3D" id="2.60.120.1440">
    <property type="match status" value="1"/>
</dbReference>
<reference evidence="4 5" key="1">
    <citation type="submission" date="2018-04" db="EMBL/GenBank/DDBJ databases">
        <title>Complete genome uncultured novel isolate.</title>
        <authorList>
            <person name="Merlino G."/>
        </authorList>
    </citation>
    <scope>NUCLEOTIDE SEQUENCE [LARGE SCALE GENOMIC DNA]</scope>
    <source>
        <strain evidence="5">R1DC9</strain>
    </source>
</reference>
<dbReference type="InterPro" id="IPR006860">
    <property type="entry name" value="FecR"/>
</dbReference>
<keyword evidence="1" id="KW-1133">Transmembrane helix</keyword>
<feature type="transmembrane region" description="Helical" evidence="1">
    <location>
        <begin position="76"/>
        <end position="96"/>
    </location>
</feature>
<dbReference type="RefSeq" id="WP_137092525.1">
    <property type="nucleotide sequence ID" value="NZ_CP028923.1"/>
</dbReference>
<dbReference type="EMBL" id="CP028923">
    <property type="protein sequence ID" value="QCK16932.1"/>
    <property type="molecule type" value="Genomic_DNA"/>
</dbReference>
<organism evidence="4 5">
    <name type="scientific">Mangrovivirga cuniculi</name>
    <dbReference type="NCBI Taxonomy" id="2715131"/>
    <lineage>
        <taxon>Bacteria</taxon>
        <taxon>Pseudomonadati</taxon>
        <taxon>Bacteroidota</taxon>
        <taxon>Cytophagia</taxon>
        <taxon>Cytophagales</taxon>
        <taxon>Mangrovivirgaceae</taxon>
        <taxon>Mangrovivirga</taxon>
    </lineage>
</organism>
<dbReference type="Pfam" id="PF16344">
    <property type="entry name" value="FecR_C"/>
    <property type="match status" value="1"/>
</dbReference>
<dbReference type="Pfam" id="PF04773">
    <property type="entry name" value="FecR"/>
    <property type="match status" value="1"/>
</dbReference>
<keyword evidence="1" id="KW-0472">Membrane</keyword>
<dbReference type="Gene3D" id="3.55.50.30">
    <property type="match status" value="1"/>
</dbReference>
<evidence type="ECO:0000313" key="5">
    <source>
        <dbReference type="Proteomes" id="UP000298616"/>
    </source>
</evidence>